<organism evidence="2">
    <name type="scientific">marine sediment metagenome</name>
    <dbReference type="NCBI Taxonomy" id="412755"/>
    <lineage>
        <taxon>unclassified sequences</taxon>
        <taxon>metagenomes</taxon>
        <taxon>ecological metagenomes</taxon>
    </lineage>
</organism>
<proteinExistence type="predicted"/>
<gene>
    <name evidence="2" type="ORF">LCGC14_1150360</name>
</gene>
<evidence type="ECO:0000256" key="1">
    <source>
        <dbReference type="SAM" id="Phobius"/>
    </source>
</evidence>
<reference evidence="2" key="1">
    <citation type="journal article" date="2015" name="Nature">
        <title>Complex archaea that bridge the gap between prokaryotes and eukaryotes.</title>
        <authorList>
            <person name="Spang A."/>
            <person name="Saw J.H."/>
            <person name="Jorgensen S.L."/>
            <person name="Zaremba-Niedzwiedzka K."/>
            <person name="Martijn J."/>
            <person name="Lind A.E."/>
            <person name="van Eijk R."/>
            <person name="Schleper C."/>
            <person name="Guy L."/>
            <person name="Ettema T.J."/>
        </authorList>
    </citation>
    <scope>NUCLEOTIDE SEQUENCE</scope>
</reference>
<name>A0A0F9LVM5_9ZZZZ</name>
<protein>
    <submittedName>
        <fullName evidence="2">Uncharacterized protein</fullName>
    </submittedName>
</protein>
<accession>A0A0F9LVM5</accession>
<comment type="caution">
    <text evidence="2">The sequence shown here is derived from an EMBL/GenBank/DDBJ whole genome shotgun (WGS) entry which is preliminary data.</text>
</comment>
<feature type="transmembrane region" description="Helical" evidence="1">
    <location>
        <begin position="49"/>
        <end position="68"/>
    </location>
</feature>
<evidence type="ECO:0000313" key="2">
    <source>
        <dbReference type="EMBL" id="KKM99189.1"/>
    </source>
</evidence>
<sequence>MNKKEQATIAVVANDVKWIVRTMKERNDAVDKKLDIHDRRITSASRRTWVILGVLIATSALLGNGTLIR</sequence>
<keyword evidence="1" id="KW-0472">Membrane</keyword>
<dbReference type="AlphaFoldDB" id="A0A0F9LVM5"/>
<dbReference type="EMBL" id="LAZR01005525">
    <property type="protein sequence ID" value="KKM99189.1"/>
    <property type="molecule type" value="Genomic_DNA"/>
</dbReference>
<keyword evidence="1" id="KW-1133">Transmembrane helix</keyword>
<keyword evidence="1" id="KW-0812">Transmembrane</keyword>